<dbReference type="Gene3D" id="3.40.50.2300">
    <property type="match status" value="1"/>
</dbReference>
<dbReference type="Gene3D" id="3.30.565.10">
    <property type="entry name" value="Histidine kinase-like ATPase, C-terminal domain"/>
    <property type="match status" value="1"/>
</dbReference>
<dbReference type="InterPro" id="IPR015943">
    <property type="entry name" value="WD40/YVTN_repeat-like_dom_sf"/>
</dbReference>
<dbReference type="GO" id="GO:0043565">
    <property type="term" value="F:sequence-specific DNA binding"/>
    <property type="evidence" value="ECO:0007669"/>
    <property type="project" value="InterPro"/>
</dbReference>
<feature type="domain" description="Response regulatory" evidence="10">
    <location>
        <begin position="1152"/>
        <end position="1271"/>
    </location>
</feature>
<keyword evidence="4" id="KW-0805">Transcription regulation</keyword>
<dbReference type="SMART" id="SM00387">
    <property type="entry name" value="HATPase_c"/>
    <property type="match status" value="1"/>
</dbReference>
<dbReference type="GO" id="GO:0000155">
    <property type="term" value="F:phosphorelay sensor kinase activity"/>
    <property type="evidence" value="ECO:0007669"/>
    <property type="project" value="InterPro"/>
</dbReference>
<dbReference type="PRINTS" id="PR00344">
    <property type="entry name" value="BCTRLSENSOR"/>
</dbReference>
<protein>
    <recommendedName>
        <fullName evidence="2">histidine kinase</fullName>
        <ecNumber evidence="2">2.7.13.3</ecNumber>
    </recommendedName>
</protein>
<evidence type="ECO:0000259" key="8">
    <source>
        <dbReference type="PROSITE" id="PS01124"/>
    </source>
</evidence>
<keyword evidence="3 6" id="KW-0597">Phosphoprotein</keyword>
<evidence type="ECO:0000256" key="4">
    <source>
        <dbReference type="ARBA" id="ARBA00023015"/>
    </source>
</evidence>
<dbReference type="EMBL" id="WJXZ01000002">
    <property type="protein sequence ID" value="MRS60770.1"/>
    <property type="molecule type" value="Genomic_DNA"/>
</dbReference>
<dbReference type="InterPro" id="IPR003661">
    <property type="entry name" value="HisK_dim/P_dom"/>
</dbReference>
<dbReference type="InterPro" id="IPR001789">
    <property type="entry name" value="Sig_transdc_resp-reg_receiver"/>
</dbReference>
<organism evidence="11 12">
    <name type="scientific">Larkinella terrae</name>
    <dbReference type="NCBI Taxonomy" id="2025311"/>
    <lineage>
        <taxon>Bacteria</taxon>
        <taxon>Pseudomonadati</taxon>
        <taxon>Bacteroidota</taxon>
        <taxon>Cytophagia</taxon>
        <taxon>Cytophagales</taxon>
        <taxon>Spirosomataceae</taxon>
        <taxon>Larkinella</taxon>
    </lineage>
</organism>
<dbReference type="Gene3D" id="1.10.287.130">
    <property type="match status" value="1"/>
</dbReference>
<feature type="domain" description="Histidine kinase" evidence="9">
    <location>
        <begin position="902"/>
        <end position="1118"/>
    </location>
</feature>
<sequence length="1406" mass="160001">MRTCVRLNYSHQWQPLVRKIVLVSLCLFTQAGWADSPYIVKVQHYSLGEGLPNRGVMTIGQDQQGFAWIGTLNNAYRFDGQTFRALPSGQTTGTGRVFPVILAIRNDPSGNLWFFKNMTSSPYRQIEILLSGQQKPSSFENLFHRKLPFKTSDILNLNGLHRNSSLPAGLLLVPTRDGTLWRYEGQGRFQPLYRHRVPSATLVNLFVAADRTVLLVFSPDSTKTGQKNQLIELWPNGRVRRQRQIPAGLAPVWSDSSGTVFLCNEKPFAAGNRAPDAPRLAPNQVDRLLYRLASDGSLTDVPIRFRANPFPDPGNFRLIGNKMVYDAHHDLFWVLGKNVLFAWHPKHGIVFDLAASGFPIATLSALEQVFVDRTGAVWISTQNGFLLMTVERNRFQRYFYQPDHETVTSRQSTRGIVRIGDWLWANNNWPYTGVSSLMNLKTGQSQRVTFGAYGPAIRGRDNQIWTLVLGNTLARINPATLAIQKYPLQQANSMVWALWQDGRTNFWLGYDEGLSCFNTHQQQNRPFSRYNQYRELANNRVNSFCPDTGVGGAWVAASSGLYLLDTLRGITARYSSRDAPPRQLPFDHITYVHRDRTQPGIYWLATFGGGLIRWERGTGRWQQFTRENGLSNNDLYSIHEDRRGRLWLPSNYGLTWFQKQTHQTGIFLPRDGITHEEFNFASQFESPDGQLFLGGLNGITALRPDEEISEKSILAPLLVTRYEQLDATTGQRTNKLKDYQERGNISLRPPTRSFSLTFALLDYRYGQQFRLWYRIVNWQDYWSSQPLRDLSINGLPPGRYQLQVRAQNPNGQWASEIMTIPIKALKPFYQQTSFFIVSGLILLGFLISIFRWRNRRLIQETKRLEEEVTRRTAQIIQDKALIEQQAADLQASATLKSRFFANVSHEFRTPLTLLLGPLAYLSKQLSDPALVRLVNTMDRNARHLLTMVSDLLDLSKLDVNQMQLTQQPAELSNLINQTVAKFSPQADFTGIRLTAMGTNQPLWMLLDVLKVETVLNNLLANALKFTPAGGQVTVQVRQLPETVQVEVTDTGSGIHPDDVPHIFERYYQSRQPDAPLRGGTGIGLALSYEYCQLWGGKLAVVSQLQKGSSFSFTYPYQPVAPAEEALFPTESKLPRTPVPSSLPADSDAVAAQLLLVEDNSDMVHYLTAILSPSYLVHVTRNGREAWQWLKTLSVADFPQLILTDLMMPDMDGLALVNEIRQHPGLRDIPVLMLTARNSQDVKLQALRLGVADYMTKPFDEDELLTRISNLLERSQERQVWQQHLTDETASTTPASAEEEWLLQLQQITMKNLANRYFQVNTLAEAVNSSERQLYRRLKKLTGFSPNQFIQEVRLQAAREWLEKQTYITVKEVCFAVGFQDPVYFSRLFLQRFGKYPASFLRTPENA</sequence>
<dbReference type="PANTHER" id="PTHR43547:SF2">
    <property type="entry name" value="HYBRID SIGNAL TRANSDUCTION HISTIDINE KINASE C"/>
    <property type="match status" value="1"/>
</dbReference>
<dbReference type="InterPro" id="IPR036097">
    <property type="entry name" value="HisK_dim/P_sf"/>
</dbReference>
<dbReference type="InterPro" id="IPR018060">
    <property type="entry name" value="HTH_AraC"/>
</dbReference>
<keyword evidence="7" id="KW-0472">Membrane</keyword>
<dbReference type="CDD" id="cd00082">
    <property type="entry name" value="HisKA"/>
    <property type="match status" value="1"/>
</dbReference>
<evidence type="ECO:0000256" key="1">
    <source>
        <dbReference type="ARBA" id="ARBA00000085"/>
    </source>
</evidence>
<dbReference type="Gene3D" id="2.130.10.10">
    <property type="entry name" value="YVTN repeat-like/Quinoprotein amine dehydrogenase"/>
    <property type="match status" value="3"/>
</dbReference>
<dbReference type="OrthoDB" id="9797097at2"/>
<keyword evidence="5" id="KW-0804">Transcription</keyword>
<dbReference type="Pfam" id="PF12833">
    <property type="entry name" value="HTH_18"/>
    <property type="match status" value="1"/>
</dbReference>
<dbReference type="SUPFAM" id="SSF63829">
    <property type="entry name" value="Calcium-dependent phosphotriesterase"/>
    <property type="match status" value="1"/>
</dbReference>
<evidence type="ECO:0000313" key="12">
    <source>
        <dbReference type="Proteomes" id="UP000441754"/>
    </source>
</evidence>
<dbReference type="Pfam" id="PF07495">
    <property type="entry name" value="Y_Y_Y"/>
    <property type="match status" value="1"/>
</dbReference>
<keyword evidence="12" id="KW-1185">Reference proteome</keyword>
<dbReference type="Gene3D" id="1.10.10.60">
    <property type="entry name" value="Homeodomain-like"/>
    <property type="match status" value="1"/>
</dbReference>
<dbReference type="SUPFAM" id="SSF47384">
    <property type="entry name" value="Homodimeric domain of signal transducing histidine kinase"/>
    <property type="match status" value="1"/>
</dbReference>
<evidence type="ECO:0000313" key="11">
    <source>
        <dbReference type="EMBL" id="MRS60770.1"/>
    </source>
</evidence>
<gene>
    <name evidence="11" type="ORF">GJJ30_05650</name>
</gene>
<dbReference type="InterPro" id="IPR005467">
    <property type="entry name" value="His_kinase_dom"/>
</dbReference>
<dbReference type="Pfam" id="PF02518">
    <property type="entry name" value="HATPase_c"/>
    <property type="match status" value="1"/>
</dbReference>
<dbReference type="Gene3D" id="2.60.40.10">
    <property type="entry name" value="Immunoglobulins"/>
    <property type="match status" value="1"/>
</dbReference>
<dbReference type="InterPro" id="IPR003594">
    <property type="entry name" value="HATPase_dom"/>
</dbReference>
<reference evidence="11 12" key="1">
    <citation type="journal article" date="2018" name="Antonie Van Leeuwenhoek">
        <title>Larkinella terrae sp. nov., isolated from soil on Jeju Island, South Korea.</title>
        <authorList>
            <person name="Ten L.N."/>
            <person name="Jeon J."/>
            <person name="Park S.J."/>
            <person name="Park S."/>
            <person name="Lee S.Y."/>
            <person name="Kim M.K."/>
            <person name="Jung H.Y."/>
        </authorList>
    </citation>
    <scope>NUCLEOTIDE SEQUENCE [LARGE SCALE GENOMIC DNA]</scope>
    <source>
        <strain evidence="11 12">KCTC 52001</strain>
    </source>
</reference>
<dbReference type="SUPFAM" id="SSF52172">
    <property type="entry name" value="CheY-like"/>
    <property type="match status" value="1"/>
</dbReference>
<keyword evidence="7" id="KW-0812">Transmembrane</keyword>
<dbReference type="GO" id="GO:0003700">
    <property type="term" value="F:DNA-binding transcription factor activity"/>
    <property type="evidence" value="ECO:0007669"/>
    <property type="project" value="InterPro"/>
</dbReference>
<dbReference type="InterPro" id="IPR009057">
    <property type="entry name" value="Homeodomain-like_sf"/>
</dbReference>
<dbReference type="Pfam" id="PF00512">
    <property type="entry name" value="HisKA"/>
    <property type="match status" value="1"/>
</dbReference>
<accession>A0A7K0EFZ3</accession>
<feature type="modified residue" description="4-aspartylphosphate" evidence="6">
    <location>
        <position position="1204"/>
    </location>
</feature>
<dbReference type="PROSITE" id="PS01124">
    <property type="entry name" value="HTH_ARAC_FAMILY_2"/>
    <property type="match status" value="1"/>
</dbReference>
<evidence type="ECO:0000259" key="9">
    <source>
        <dbReference type="PROSITE" id="PS50109"/>
    </source>
</evidence>
<feature type="transmembrane region" description="Helical" evidence="7">
    <location>
        <begin position="833"/>
        <end position="852"/>
    </location>
</feature>
<evidence type="ECO:0000256" key="6">
    <source>
        <dbReference type="PROSITE-ProRule" id="PRU00169"/>
    </source>
</evidence>
<dbReference type="SMART" id="SM00388">
    <property type="entry name" value="HisKA"/>
    <property type="match status" value="1"/>
</dbReference>
<dbReference type="Proteomes" id="UP000441754">
    <property type="component" value="Unassembled WGS sequence"/>
</dbReference>
<evidence type="ECO:0000256" key="7">
    <source>
        <dbReference type="SAM" id="Phobius"/>
    </source>
</evidence>
<dbReference type="InterPro" id="IPR036890">
    <property type="entry name" value="HATPase_C_sf"/>
</dbReference>
<evidence type="ECO:0000256" key="5">
    <source>
        <dbReference type="ARBA" id="ARBA00023163"/>
    </source>
</evidence>
<dbReference type="SUPFAM" id="SSF46689">
    <property type="entry name" value="Homeodomain-like"/>
    <property type="match status" value="1"/>
</dbReference>
<dbReference type="InterPro" id="IPR004358">
    <property type="entry name" value="Sig_transdc_His_kin-like_C"/>
</dbReference>
<dbReference type="PANTHER" id="PTHR43547">
    <property type="entry name" value="TWO-COMPONENT HISTIDINE KINASE"/>
    <property type="match status" value="1"/>
</dbReference>
<evidence type="ECO:0000259" key="10">
    <source>
        <dbReference type="PROSITE" id="PS50110"/>
    </source>
</evidence>
<dbReference type="InterPro" id="IPR011123">
    <property type="entry name" value="Y_Y_Y"/>
</dbReference>
<dbReference type="SUPFAM" id="SSF55874">
    <property type="entry name" value="ATPase domain of HSP90 chaperone/DNA topoisomerase II/histidine kinase"/>
    <property type="match status" value="1"/>
</dbReference>
<dbReference type="Pfam" id="PF00072">
    <property type="entry name" value="Response_reg"/>
    <property type="match status" value="1"/>
</dbReference>
<proteinExistence type="predicted"/>
<evidence type="ECO:0000256" key="3">
    <source>
        <dbReference type="ARBA" id="ARBA00022553"/>
    </source>
</evidence>
<dbReference type="InterPro" id="IPR013783">
    <property type="entry name" value="Ig-like_fold"/>
</dbReference>
<evidence type="ECO:0000256" key="2">
    <source>
        <dbReference type="ARBA" id="ARBA00012438"/>
    </source>
</evidence>
<name>A0A7K0EFZ3_9BACT</name>
<dbReference type="SMART" id="SM00342">
    <property type="entry name" value="HTH_ARAC"/>
    <property type="match status" value="1"/>
</dbReference>
<comment type="caution">
    <text evidence="11">The sequence shown here is derived from an EMBL/GenBank/DDBJ whole genome shotgun (WGS) entry which is preliminary data.</text>
</comment>
<feature type="domain" description="HTH araC/xylS-type" evidence="8">
    <location>
        <begin position="1302"/>
        <end position="1402"/>
    </location>
</feature>
<dbReference type="EC" id="2.7.13.3" evidence="2"/>
<dbReference type="InterPro" id="IPR011006">
    <property type="entry name" value="CheY-like_superfamily"/>
</dbReference>
<dbReference type="SMART" id="SM00448">
    <property type="entry name" value="REC"/>
    <property type="match status" value="1"/>
</dbReference>
<dbReference type="PROSITE" id="PS50109">
    <property type="entry name" value="HIS_KIN"/>
    <property type="match status" value="1"/>
</dbReference>
<dbReference type="PROSITE" id="PS50110">
    <property type="entry name" value="RESPONSE_REGULATORY"/>
    <property type="match status" value="1"/>
</dbReference>
<comment type="catalytic activity">
    <reaction evidence="1">
        <text>ATP + protein L-histidine = ADP + protein N-phospho-L-histidine.</text>
        <dbReference type="EC" id="2.7.13.3"/>
    </reaction>
</comment>
<keyword evidence="7" id="KW-1133">Transmembrane helix</keyword>